<protein>
    <submittedName>
        <fullName evidence="2">Uncharacterized protein</fullName>
    </submittedName>
</protein>
<evidence type="ECO:0000256" key="1">
    <source>
        <dbReference type="SAM" id="MobiDB-lite"/>
    </source>
</evidence>
<reference evidence="2 3" key="1">
    <citation type="journal article" date="2019" name="Sci. Rep.">
        <title>Orb-weaving spider Araneus ventricosus genome elucidates the spidroin gene catalogue.</title>
        <authorList>
            <person name="Kono N."/>
            <person name="Nakamura H."/>
            <person name="Ohtoshi R."/>
            <person name="Moran D.A.P."/>
            <person name="Shinohara A."/>
            <person name="Yoshida Y."/>
            <person name="Fujiwara M."/>
            <person name="Mori M."/>
            <person name="Tomita M."/>
            <person name="Arakawa K."/>
        </authorList>
    </citation>
    <scope>NUCLEOTIDE SEQUENCE [LARGE SCALE GENOMIC DNA]</scope>
</reference>
<accession>A0A4Y2HY46</accession>
<dbReference type="EMBL" id="BGPR01002233">
    <property type="protein sequence ID" value="GBM70165.1"/>
    <property type="molecule type" value="Genomic_DNA"/>
</dbReference>
<dbReference type="Proteomes" id="UP000499080">
    <property type="component" value="Unassembled WGS sequence"/>
</dbReference>
<feature type="region of interest" description="Disordered" evidence="1">
    <location>
        <begin position="1"/>
        <end position="23"/>
    </location>
</feature>
<proteinExistence type="predicted"/>
<feature type="compositionally biased region" description="Polar residues" evidence="1">
    <location>
        <begin position="13"/>
        <end position="23"/>
    </location>
</feature>
<comment type="caution">
    <text evidence="2">The sequence shown here is derived from an EMBL/GenBank/DDBJ whole genome shotgun (WGS) entry which is preliminary data.</text>
</comment>
<keyword evidence="3" id="KW-1185">Reference proteome</keyword>
<name>A0A4Y2HY46_ARAVE</name>
<gene>
    <name evidence="2" type="ORF">AVEN_1810_1</name>
</gene>
<evidence type="ECO:0000313" key="3">
    <source>
        <dbReference type="Proteomes" id="UP000499080"/>
    </source>
</evidence>
<sequence length="70" mass="8051">MSLSEKRRFQEEPSFSVSRSQQEIPRVAVEEWAISSIFPKVCRAESLIRWSQPMSAVSLSESKSAPERHE</sequence>
<feature type="compositionally biased region" description="Basic and acidic residues" evidence="1">
    <location>
        <begin position="1"/>
        <end position="11"/>
    </location>
</feature>
<organism evidence="2 3">
    <name type="scientific">Araneus ventricosus</name>
    <name type="common">Orbweaver spider</name>
    <name type="synonym">Epeira ventricosa</name>
    <dbReference type="NCBI Taxonomy" id="182803"/>
    <lineage>
        <taxon>Eukaryota</taxon>
        <taxon>Metazoa</taxon>
        <taxon>Ecdysozoa</taxon>
        <taxon>Arthropoda</taxon>
        <taxon>Chelicerata</taxon>
        <taxon>Arachnida</taxon>
        <taxon>Araneae</taxon>
        <taxon>Araneomorphae</taxon>
        <taxon>Entelegynae</taxon>
        <taxon>Araneoidea</taxon>
        <taxon>Araneidae</taxon>
        <taxon>Araneus</taxon>
    </lineage>
</organism>
<dbReference type="AlphaFoldDB" id="A0A4Y2HY46"/>
<evidence type="ECO:0000313" key="2">
    <source>
        <dbReference type="EMBL" id="GBM70165.1"/>
    </source>
</evidence>